<evidence type="ECO:0000313" key="5">
    <source>
        <dbReference type="Proteomes" id="UP000567179"/>
    </source>
</evidence>
<dbReference type="Gene3D" id="3.40.50.300">
    <property type="entry name" value="P-loop containing nucleotide triphosphate hydrolases"/>
    <property type="match status" value="1"/>
</dbReference>
<proteinExistence type="predicted"/>
<feature type="region of interest" description="Disordered" evidence="2">
    <location>
        <begin position="1"/>
        <end position="55"/>
    </location>
</feature>
<feature type="domain" description="Nephrocystin 3-like N-terminal" evidence="3">
    <location>
        <begin position="364"/>
        <end position="516"/>
    </location>
</feature>
<dbReference type="EMBL" id="JAACJJ010000002">
    <property type="protein sequence ID" value="KAF5329405.1"/>
    <property type="molecule type" value="Genomic_DNA"/>
</dbReference>
<dbReference type="AlphaFoldDB" id="A0A8H5BTQ3"/>
<comment type="caution">
    <text evidence="4">The sequence shown here is derived from an EMBL/GenBank/DDBJ whole genome shotgun (WGS) entry which is preliminary data.</text>
</comment>
<dbReference type="CDD" id="cd21037">
    <property type="entry name" value="MLKL_NTD"/>
    <property type="match status" value="1"/>
</dbReference>
<evidence type="ECO:0000259" key="3">
    <source>
        <dbReference type="Pfam" id="PF24883"/>
    </source>
</evidence>
<organism evidence="4 5">
    <name type="scientific">Psilocybe cf. subviscida</name>
    <dbReference type="NCBI Taxonomy" id="2480587"/>
    <lineage>
        <taxon>Eukaryota</taxon>
        <taxon>Fungi</taxon>
        <taxon>Dikarya</taxon>
        <taxon>Basidiomycota</taxon>
        <taxon>Agaricomycotina</taxon>
        <taxon>Agaricomycetes</taxon>
        <taxon>Agaricomycetidae</taxon>
        <taxon>Agaricales</taxon>
        <taxon>Agaricineae</taxon>
        <taxon>Strophariaceae</taxon>
        <taxon>Psilocybe</taxon>
    </lineage>
</organism>
<keyword evidence="1" id="KW-0677">Repeat</keyword>
<feature type="compositionally biased region" description="Basic residues" evidence="2">
    <location>
        <begin position="7"/>
        <end position="17"/>
    </location>
</feature>
<dbReference type="InterPro" id="IPR056884">
    <property type="entry name" value="NPHP3-like_N"/>
</dbReference>
<dbReference type="Pfam" id="PF24883">
    <property type="entry name" value="NPHP3_N"/>
    <property type="match status" value="1"/>
</dbReference>
<evidence type="ECO:0000313" key="4">
    <source>
        <dbReference type="EMBL" id="KAF5329405.1"/>
    </source>
</evidence>
<keyword evidence="5" id="KW-1185">Reference proteome</keyword>
<dbReference type="SUPFAM" id="SSF52540">
    <property type="entry name" value="P-loop containing nucleoside triphosphate hydrolases"/>
    <property type="match status" value="1"/>
</dbReference>
<feature type="compositionally biased region" description="Basic and acidic residues" evidence="2">
    <location>
        <begin position="27"/>
        <end position="36"/>
    </location>
</feature>
<dbReference type="Proteomes" id="UP000567179">
    <property type="component" value="Unassembled WGS sequence"/>
</dbReference>
<accession>A0A8H5BTQ3</accession>
<evidence type="ECO:0000256" key="1">
    <source>
        <dbReference type="ARBA" id="ARBA00022737"/>
    </source>
</evidence>
<dbReference type="PANTHER" id="PTHR10039:SF5">
    <property type="entry name" value="NACHT DOMAIN-CONTAINING PROTEIN"/>
    <property type="match status" value="1"/>
</dbReference>
<sequence>MDWLKPPLRKVRNRLSRSRPQSPNPSIDERDQDQSRSRPPASLESHLDTKSSPSAHAFTRSKNLQQDIGALYVAYVLQGSPGLRDLIHEVDRISLNERFKDALEPSVSVAADFVAALDSKPVPDGVNAAISKFLVDLKKIDLAKSSPNEAIHIVEQSVSQLKSAHPHIFTLRNTYSSHFKAIAGSVLGVALPMVTILKDASSIIPVPMLQPLIGVVAGFLKAADESSNNCESMRWLAATAAEYILRIVVICPENTDSQWGQAIDNFTPRLLRIVDEAAQFSQRSVTSRIFRSGSDKGKIEFMKEDLTAALNLFYLDIGRKVTIKLDSMARNIEGLYLENLPRLPEHNLSHDRYFPGSRQEEIHETLQWIEGNGRDPILWIHGGAGVGKSTYARQLLDHIKQEGMLGAFAYFAAGMDSHPKDIVRMMARELASLQPGCRPEVARAIQECAGVHHDLDKYITHFLVEPILALSYSGPLVIVLDALDEWTYSDEFLVTLINKVDLAKTDGLLKFVVTSRYSKRIDSTISSRALLCNLTPVSPTVCRDYFKGRFDAIDWDGHYPKSHILERLVELADGLLIWAATVCTLVTETNPHDEPHDILDSILTSSSKVARGDGIKALYKLAMERIFPNNNEESKQSRYNILVTMSALREALPLEEFNRLAGPIRTKFVKETLVRMRAIQTRGTYDELMVRPAIQLFHASFIDYLGTLEDAHADMTRHCISFLGQSQDTSPSLSEKLFRPAELYIGKHFVYHLCEALPDIKSKAIQELESSHIRKWVAWSLAQLMIIGEENGFPAGSRSLMTLSESLLHEHGVIYSPELMSRNTILISGMVAGFSSMLELAGVFRGGKLITDREDDVRYKHGTKHPSNVPTATR</sequence>
<name>A0A8H5BTQ3_9AGAR</name>
<protein>
    <recommendedName>
        <fullName evidence="3">Nephrocystin 3-like N-terminal domain-containing protein</fullName>
    </recommendedName>
</protein>
<dbReference type="OrthoDB" id="3261813at2759"/>
<gene>
    <name evidence="4" type="ORF">D9619_008972</name>
</gene>
<evidence type="ECO:0000256" key="2">
    <source>
        <dbReference type="SAM" id="MobiDB-lite"/>
    </source>
</evidence>
<dbReference type="PANTHER" id="PTHR10039">
    <property type="entry name" value="AMELOGENIN"/>
    <property type="match status" value="1"/>
</dbReference>
<dbReference type="InterPro" id="IPR027417">
    <property type="entry name" value="P-loop_NTPase"/>
</dbReference>
<dbReference type="InterPro" id="IPR059179">
    <property type="entry name" value="MLKL-like_MCAfunc"/>
</dbReference>
<reference evidence="4 5" key="1">
    <citation type="journal article" date="2020" name="ISME J.">
        <title>Uncovering the hidden diversity of litter-decomposition mechanisms in mushroom-forming fungi.</title>
        <authorList>
            <person name="Floudas D."/>
            <person name="Bentzer J."/>
            <person name="Ahren D."/>
            <person name="Johansson T."/>
            <person name="Persson P."/>
            <person name="Tunlid A."/>
        </authorList>
    </citation>
    <scope>NUCLEOTIDE SEQUENCE [LARGE SCALE GENOMIC DNA]</scope>
    <source>
        <strain evidence="4 5">CBS 101986</strain>
    </source>
</reference>